<comment type="caution">
    <text evidence="1">The sequence shown here is derived from an EMBL/GenBank/DDBJ whole genome shotgun (WGS) entry which is preliminary data.</text>
</comment>
<protein>
    <submittedName>
        <fullName evidence="1">Uncharacterized protein</fullName>
    </submittedName>
</protein>
<reference evidence="1 2" key="1">
    <citation type="submission" date="2023-07" db="EMBL/GenBank/DDBJ databases">
        <title>Alkalimonas sp., MEB108 novel, alkaliphilic bacterium isolated from Lonar Lake, India.</title>
        <authorList>
            <person name="Joshi A."/>
            <person name="Thite S."/>
        </authorList>
    </citation>
    <scope>NUCLEOTIDE SEQUENCE [LARGE SCALE GENOMIC DNA]</scope>
    <source>
        <strain evidence="1 2">MEB108</strain>
    </source>
</reference>
<keyword evidence="2" id="KW-1185">Reference proteome</keyword>
<gene>
    <name evidence="1" type="ORF">QWY20_12480</name>
</gene>
<dbReference type="Proteomes" id="UP001336314">
    <property type="component" value="Unassembled WGS sequence"/>
</dbReference>
<sequence>MNVKTMLADFLSFVTPTTKHKTRCSALLSVTQSSVKHNHCSVTAIGRGIDSTTSEKLSIKRSDSLLSNTTLTAEMPVIYTLMPRAVLAQSKHLVVLVYMNNADTQKKHHSKIQHGFRGWSLTLLHMVQLMTSIAHGCTYSF</sequence>
<accession>A0ABU7J6Y1</accession>
<dbReference type="EMBL" id="JAUHLI010000011">
    <property type="protein sequence ID" value="MEE2002271.1"/>
    <property type="molecule type" value="Genomic_DNA"/>
</dbReference>
<name>A0ABU7J6Y1_9GAMM</name>
<dbReference type="RefSeq" id="WP_330129339.1">
    <property type="nucleotide sequence ID" value="NZ_JAUHLI010000011.1"/>
</dbReference>
<proteinExistence type="predicted"/>
<evidence type="ECO:0000313" key="2">
    <source>
        <dbReference type="Proteomes" id="UP001336314"/>
    </source>
</evidence>
<organism evidence="1 2">
    <name type="scientific">Alkalimonas cellulosilytica</name>
    <dbReference type="NCBI Taxonomy" id="3058395"/>
    <lineage>
        <taxon>Bacteria</taxon>
        <taxon>Pseudomonadati</taxon>
        <taxon>Pseudomonadota</taxon>
        <taxon>Gammaproteobacteria</taxon>
        <taxon>Alkalimonas</taxon>
    </lineage>
</organism>
<evidence type="ECO:0000313" key="1">
    <source>
        <dbReference type="EMBL" id="MEE2002271.1"/>
    </source>
</evidence>